<feature type="domain" description="ABC transmembrane type-1" evidence="7">
    <location>
        <begin position="87"/>
        <end position="277"/>
    </location>
</feature>
<keyword evidence="9" id="KW-1185">Reference proteome</keyword>
<dbReference type="CDD" id="cd06261">
    <property type="entry name" value="TM_PBP2"/>
    <property type="match status" value="1"/>
</dbReference>
<evidence type="ECO:0000256" key="2">
    <source>
        <dbReference type="ARBA" id="ARBA00022448"/>
    </source>
</evidence>
<keyword evidence="2 6" id="KW-0813">Transport</keyword>
<dbReference type="InterPro" id="IPR000515">
    <property type="entry name" value="MetI-like"/>
</dbReference>
<evidence type="ECO:0000259" key="7">
    <source>
        <dbReference type="PROSITE" id="PS50928"/>
    </source>
</evidence>
<comment type="subcellular location">
    <subcellularLocation>
        <location evidence="1 6">Cell membrane</location>
        <topology evidence="1 6">Multi-pass membrane protein</topology>
    </subcellularLocation>
</comment>
<dbReference type="KEGG" id="aiq:Azoinq_13605"/>
<reference evidence="8" key="1">
    <citation type="submission" date="2020-11" db="EMBL/GenBank/DDBJ databases">
        <title>Azospira inquinata sp. nov.</title>
        <authorList>
            <person name="Moe W.M."/>
            <person name="Mikes M.C."/>
        </authorList>
    </citation>
    <scope>NUCLEOTIDE SEQUENCE</scope>
    <source>
        <strain evidence="8">Azo-3</strain>
    </source>
</reference>
<keyword evidence="4 6" id="KW-1133">Transmembrane helix</keyword>
<dbReference type="GO" id="GO:0055085">
    <property type="term" value="P:transmembrane transport"/>
    <property type="evidence" value="ECO:0007669"/>
    <property type="project" value="InterPro"/>
</dbReference>
<dbReference type="PANTHER" id="PTHR43386:SF26">
    <property type="entry name" value="ABC TRANSPORTER PERMEASE PROTEIN"/>
    <property type="match status" value="1"/>
</dbReference>
<dbReference type="GO" id="GO:0005886">
    <property type="term" value="C:plasma membrane"/>
    <property type="evidence" value="ECO:0007669"/>
    <property type="project" value="UniProtKB-SubCell"/>
</dbReference>
<dbReference type="Pfam" id="PF00528">
    <property type="entry name" value="BPD_transp_1"/>
    <property type="match status" value="1"/>
</dbReference>
<organism evidence="8 9">
    <name type="scientific">Azospira inquinata</name>
    <dbReference type="NCBI Taxonomy" id="2785627"/>
    <lineage>
        <taxon>Bacteria</taxon>
        <taxon>Pseudomonadati</taxon>
        <taxon>Pseudomonadota</taxon>
        <taxon>Betaproteobacteria</taxon>
        <taxon>Rhodocyclales</taxon>
        <taxon>Rhodocyclaceae</taxon>
        <taxon>Azospira</taxon>
    </lineage>
</organism>
<dbReference type="InterPro" id="IPR050366">
    <property type="entry name" value="BP-dependent_transpt_permease"/>
</dbReference>
<evidence type="ECO:0000256" key="5">
    <source>
        <dbReference type="ARBA" id="ARBA00023136"/>
    </source>
</evidence>
<dbReference type="Proteomes" id="UP000683428">
    <property type="component" value="Chromosome"/>
</dbReference>
<dbReference type="RefSeq" id="WP_216128361.1">
    <property type="nucleotide sequence ID" value="NZ_CP064782.1"/>
</dbReference>
<feature type="transmembrane region" description="Helical" evidence="6">
    <location>
        <begin position="126"/>
        <end position="145"/>
    </location>
</feature>
<evidence type="ECO:0000313" key="8">
    <source>
        <dbReference type="EMBL" id="QWT48843.1"/>
    </source>
</evidence>
<sequence>MKAAWPLLHRFLATRRGQLALLLGLPLLAFALFGPSLVPQNPYDLAALDILDSRLPPGSPASTGHFTYWLGSDDQGRDMVSALAYGLGLSLAVAGSATLVGAVLGTLAGLWAGFRGGWVDGLLMRLVDLQLSFPALLLALVLLALTGPGLDKIVLALALSQWAYFARCARGAALGESRKDYVDSARLLGLSTPALIRRHLLPNCLPPLLVLLPQEFAGAITLEATLSFLGLGTPPGQPTLGRLVANGFPYLFSGQTWISLTPGLVLTLTVVAVTLAADRLGELVAGD</sequence>
<evidence type="ECO:0000256" key="1">
    <source>
        <dbReference type="ARBA" id="ARBA00004651"/>
    </source>
</evidence>
<dbReference type="EMBL" id="CP064782">
    <property type="protein sequence ID" value="QWT48843.1"/>
    <property type="molecule type" value="Genomic_DNA"/>
</dbReference>
<dbReference type="AlphaFoldDB" id="A0A975XUI9"/>
<comment type="similarity">
    <text evidence="6">Belongs to the binding-protein-dependent transport system permease family.</text>
</comment>
<feature type="transmembrane region" description="Helical" evidence="6">
    <location>
        <begin position="82"/>
        <end position="114"/>
    </location>
</feature>
<keyword evidence="3 6" id="KW-0812">Transmembrane</keyword>
<name>A0A975XUI9_9RHOO</name>
<evidence type="ECO:0000256" key="4">
    <source>
        <dbReference type="ARBA" id="ARBA00022989"/>
    </source>
</evidence>
<proteinExistence type="inferred from homology"/>
<evidence type="ECO:0000256" key="6">
    <source>
        <dbReference type="RuleBase" id="RU363032"/>
    </source>
</evidence>
<protein>
    <submittedName>
        <fullName evidence="8">ABC transporter permease</fullName>
    </submittedName>
</protein>
<gene>
    <name evidence="8" type="ORF">Azoinq_13605</name>
</gene>
<evidence type="ECO:0000256" key="3">
    <source>
        <dbReference type="ARBA" id="ARBA00022692"/>
    </source>
</evidence>
<keyword evidence="5 6" id="KW-0472">Membrane</keyword>
<accession>A0A975XUI9</accession>
<dbReference type="PANTHER" id="PTHR43386">
    <property type="entry name" value="OLIGOPEPTIDE TRANSPORT SYSTEM PERMEASE PROTEIN APPC"/>
    <property type="match status" value="1"/>
</dbReference>
<dbReference type="PROSITE" id="PS50928">
    <property type="entry name" value="ABC_TM1"/>
    <property type="match status" value="1"/>
</dbReference>
<evidence type="ECO:0000313" key="9">
    <source>
        <dbReference type="Proteomes" id="UP000683428"/>
    </source>
</evidence>